<evidence type="ECO:0000256" key="1">
    <source>
        <dbReference type="ARBA" id="ARBA00004608"/>
    </source>
</evidence>
<dbReference type="PANTHER" id="PTHR22761:SF5">
    <property type="entry name" value="CHARGED MULTIVESICULAR BODY PROTEIN 6"/>
    <property type="match status" value="1"/>
</dbReference>
<organism evidence="8 9">
    <name type="scientific">Potamilus streckersoni</name>
    <dbReference type="NCBI Taxonomy" id="2493646"/>
    <lineage>
        <taxon>Eukaryota</taxon>
        <taxon>Metazoa</taxon>
        <taxon>Spiralia</taxon>
        <taxon>Lophotrochozoa</taxon>
        <taxon>Mollusca</taxon>
        <taxon>Bivalvia</taxon>
        <taxon>Autobranchia</taxon>
        <taxon>Heteroconchia</taxon>
        <taxon>Palaeoheterodonta</taxon>
        <taxon>Unionida</taxon>
        <taxon>Unionoidea</taxon>
        <taxon>Unionidae</taxon>
        <taxon>Ambleminae</taxon>
        <taxon>Lampsilini</taxon>
        <taxon>Potamilus</taxon>
    </lineage>
</organism>
<dbReference type="PANTHER" id="PTHR22761">
    <property type="entry name" value="CHARGED MULTIVESICULAR BODY PROTEIN"/>
    <property type="match status" value="1"/>
</dbReference>
<feature type="compositionally biased region" description="Basic and acidic residues" evidence="7">
    <location>
        <begin position="184"/>
        <end position="206"/>
    </location>
</feature>
<sequence length="206" mass="23670">MGNLFGKGEKKKPPSRITEQDKAVLQLKQQRDKVKQYQKKIAVQIQKDREVAKLLLRDGKKEKAKLLLRKKKFQETQIEKMDGQLDNIERMVHDLEFAQIESQVIQGLKIGNDSLKKMHEILSLEDVEKIMDETKEAVEYQQEIDDLLAGGLTQQDEDDVLAELDSIVKHTLPEVPEDEMPEVLQEKPAAKEKAKEKRKAEAMLAS</sequence>
<evidence type="ECO:0000256" key="6">
    <source>
        <dbReference type="ARBA" id="ARBA00023136"/>
    </source>
</evidence>
<evidence type="ECO:0000313" key="9">
    <source>
        <dbReference type="Proteomes" id="UP001195483"/>
    </source>
</evidence>
<evidence type="ECO:0000256" key="3">
    <source>
        <dbReference type="ARBA" id="ARBA00022448"/>
    </source>
</evidence>
<keyword evidence="4" id="KW-0967">Endosome</keyword>
<keyword evidence="9" id="KW-1185">Reference proteome</keyword>
<gene>
    <name evidence="8" type="ORF">CHS0354_008594</name>
</gene>
<evidence type="ECO:0000256" key="7">
    <source>
        <dbReference type="SAM" id="MobiDB-lite"/>
    </source>
</evidence>
<feature type="compositionally biased region" description="Basic and acidic residues" evidence="7">
    <location>
        <begin position="7"/>
        <end position="22"/>
    </location>
</feature>
<evidence type="ECO:0000256" key="5">
    <source>
        <dbReference type="ARBA" id="ARBA00022927"/>
    </source>
</evidence>
<dbReference type="GO" id="GO:0000815">
    <property type="term" value="C:ESCRT III complex"/>
    <property type="evidence" value="ECO:0007669"/>
    <property type="project" value="TreeGrafter"/>
</dbReference>
<evidence type="ECO:0000256" key="4">
    <source>
        <dbReference type="ARBA" id="ARBA00022753"/>
    </source>
</evidence>
<evidence type="ECO:0000313" key="8">
    <source>
        <dbReference type="EMBL" id="KAK3598852.1"/>
    </source>
</evidence>
<evidence type="ECO:0008006" key="10">
    <source>
        <dbReference type="Google" id="ProtNLM"/>
    </source>
</evidence>
<dbReference type="Gene3D" id="6.10.140.1230">
    <property type="match status" value="1"/>
</dbReference>
<feature type="region of interest" description="Disordered" evidence="7">
    <location>
        <begin position="1"/>
        <end position="22"/>
    </location>
</feature>
<proteinExistence type="inferred from homology"/>
<reference evidence="8" key="2">
    <citation type="journal article" date="2021" name="Genome Biol. Evol.">
        <title>Developing a high-quality reference genome for a parasitic bivalve with doubly uniparental inheritance (Bivalvia: Unionida).</title>
        <authorList>
            <person name="Smith C.H."/>
        </authorList>
    </citation>
    <scope>NUCLEOTIDE SEQUENCE</scope>
    <source>
        <strain evidence="8">CHS0354</strain>
        <tissue evidence="8">Mantle</tissue>
    </source>
</reference>
<feature type="region of interest" description="Disordered" evidence="7">
    <location>
        <begin position="174"/>
        <end position="206"/>
    </location>
</feature>
<keyword evidence="5" id="KW-0653">Protein transport</keyword>
<name>A0AAE0SVA2_9BIVA</name>
<protein>
    <recommendedName>
        <fullName evidence="10">Charged multivesicular body protein 6</fullName>
    </recommendedName>
</protein>
<comment type="caution">
    <text evidence="8">The sequence shown here is derived from an EMBL/GenBank/DDBJ whole genome shotgun (WGS) entry which is preliminary data.</text>
</comment>
<dbReference type="GO" id="GO:0032511">
    <property type="term" value="P:late endosome to vacuole transport via multivesicular body sorting pathway"/>
    <property type="evidence" value="ECO:0007669"/>
    <property type="project" value="TreeGrafter"/>
</dbReference>
<dbReference type="GO" id="GO:0005771">
    <property type="term" value="C:multivesicular body"/>
    <property type="evidence" value="ECO:0007669"/>
    <property type="project" value="TreeGrafter"/>
</dbReference>
<dbReference type="AlphaFoldDB" id="A0AAE0SVA2"/>
<evidence type="ECO:0000256" key="2">
    <source>
        <dbReference type="ARBA" id="ARBA00006190"/>
    </source>
</evidence>
<dbReference type="InterPro" id="IPR005024">
    <property type="entry name" value="Snf7_fam"/>
</dbReference>
<accession>A0AAE0SVA2</accession>
<keyword evidence="3" id="KW-0813">Transport</keyword>
<dbReference type="GO" id="GO:0015031">
    <property type="term" value="P:protein transport"/>
    <property type="evidence" value="ECO:0007669"/>
    <property type="project" value="UniProtKB-KW"/>
</dbReference>
<dbReference type="GO" id="GO:0006900">
    <property type="term" value="P:vesicle budding from membrane"/>
    <property type="evidence" value="ECO:0007669"/>
    <property type="project" value="TreeGrafter"/>
</dbReference>
<dbReference type="EMBL" id="JAEAOA010000567">
    <property type="protein sequence ID" value="KAK3598852.1"/>
    <property type="molecule type" value="Genomic_DNA"/>
</dbReference>
<reference evidence="8" key="1">
    <citation type="journal article" date="2021" name="Genome Biol. Evol.">
        <title>A High-Quality Reference Genome for a Parasitic Bivalve with Doubly Uniparental Inheritance (Bivalvia: Unionida).</title>
        <authorList>
            <person name="Smith C.H."/>
        </authorList>
    </citation>
    <scope>NUCLEOTIDE SEQUENCE</scope>
    <source>
        <strain evidence="8">CHS0354</strain>
    </source>
</reference>
<comment type="similarity">
    <text evidence="2">Belongs to the SNF7 family.</text>
</comment>
<reference evidence="8" key="3">
    <citation type="submission" date="2023-05" db="EMBL/GenBank/DDBJ databases">
        <authorList>
            <person name="Smith C.H."/>
        </authorList>
    </citation>
    <scope>NUCLEOTIDE SEQUENCE</scope>
    <source>
        <strain evidence="8">CHS0354</strain>
        <tissue evidence="8">Mantle</tissue>
    </source>
</reference>
<comment type="subcellular location">
    <subcellularLocation>
        <location evidence="1">Endosome membrane</location>
    </subcellularLocation>
</comment>
<dbReference type="Pfam" id="PF03357">
    <property type="entry name" value="Snf7"/>
    <property type="match status" value="1"/>
</dbReference>
<keyword evidence="6" id="KW-0472">Membrane</keyword>
<dbReference type="Proteomes" id="UP001195483">
    <property type="component" value="Unassembled WGS sequence"/>
</dbReference>